<evidence type="ECO:0000259" key="6">
    <source>
        <dbReference type="Pfam" id="PF04542"/>
    </source>
</evidence>
<feature type="domain" description="RNA polymerase sigma factor 70 region 4 type 2" evidence="7">
    <location>
        <begin position="110"/>
        <end position="161"/>
    </location>
</feature>
<dbReference type="PANTHER" id="PTHR43133:SF8">
    <property type="entry name" value="RNA POLYMERASE SIGMA FACTOR HI_1459-RELATED"/>
    <property type="match status" value="1"/>
</dbReference>
<evidence type="ECO:0000313" key="8">
    <source>
        <dbReference type="EMBL" id="SDF11907.1"/>
    </source>
</evidence>
<comment type="caution">
    <text evidence="8">The sequence shown here is derived from an EMBL/GenBank/DDBJ whole genome shotgun (WGS) entry which is preliminary data.</text>
</comment>
<keyword evidence="9" id="KW-1185">Reference proteome</keyword>
<dbReference type="Gene3D" id="1.10.10.10">
    <property type="entry name" value="Winged helix-like DNA-binding domain superfamily/Winged helix DNA-binding domain"/>
    <property type="match status" value="1"/>
</dbReference>
<dbReference type="SUPFAM" id="SSF88659">
    <property type="entry name" value="Sigma3 and sigma4 domains of RNA polymerase sigma factors"/>
    <property type="match status" value="1"/>
</dbReference>
<dbReference type="Pfam" id="PF08281">
    <property type="entry name" value="Sigma70_r4_2"/>
    <property type="match status" value="1"/>
</dbReference>
<dbReference type="Gene3D" id="1.10.1740.10">
    <property type="match status" value="1"/>
</dbReference>
<gene>
    <name evidence="8" type="ORF">SAMN05660686_00331</name>
</gene>
<evidence type="ECO:0000259" key="7">
    <source>
        <dbReference type="Pfam" id="PF08281"/>
    </source>
</evidence>
<dbReference type="InterPro" id="IPR014284">
    <property type="entry name" value="RNA_pol_sigma-70_dom"/>
</dbReference>
<evidence type="ECO:0000256" key="3">
    <source>
        <dbReference type="ARBA" id="ARBA00023082"/>
    </source>
</evidence>
<dbReference type="Proteomes" id="UP000198615">
    <property type="component" value="Unassembled WGS sequence"/>
</dbReference>
<dbReference type="InterPro" id="IPR013324">
    <property type="entry name" value="RNA_pol_sigma_r3/r4-like"/>
</dbReference>
<dbReference type="EMBL" id="FNBW01000001">
    <property type="protein sequence ID" value="SDF11907.1"/>
    <property type="molecule type" value="Genomic_DNA"/>
</dbReference>
<dbReference type="PANTHER" id="PTHR43133">
    <property type="entry name" value="RNA POLYMERASE ECF-TYPE SIGMA FACTO"/>
    <property type="match status" value="1"/>
</dbReference>
<name>A0A8G2BEN0_9PROT</name>
<dbReference type="GO" id="GO:0016987">
    <property type="term" value="F:sigma factor activity"/>
    <property type="evidence" value="ECO:0007669"/>
    <property type="project" value="UniProtKB-KW"/>
</dbReference>
<dbReference type="InterPro" id="IPR039425">
    <property type="entry name" value="RNA_pol_sigma-70-like"/>
</dbReference>
<proteinExistence type="inferred from homology"/>
<dbReference type="SUPFAM" id="SSF88946">
    <property type="entry name" value="Sigma2 domain of RNA polymerase sigma factors"/>
    <property type="match status" value="1"/>
</dbReference>
<accession>A0A8G2BEN0</accession>
<organism evidence="8 9">
    <name type="scientific">Thalassobaculum litoreum DSM 18839</name>
    <dbReference type="NCBI Taxonomy" id="1123362"/>
    <lineage>
        <taxon>Bacteria</taxon>
        <taxon>Pseudomonadati</taxon>
        <taxon>Pseudomonadota</taxon>
        <taxon>Alphaproteobacteria</taxon>
        <taxon>Rhodospirillales</taxon>
        <taxon>Thalassobaculaceae</taxon>
        <taxon>Thalassobaculum</taxon>
    </lineage>
</organism>
<evidence type="ECO:0000256" key="4">
    <source>
        <dbReference type="ARBA" id="ARBA00023125"/>
    </source>
</evidence>
<evidence type="ECO:0000256" key="5">
    <source>
        <dbReference type="ARBA" id="ARBA00023163"/>
    </source>
</evidence>
<dbReference type="NCBIfam" id="NF004113">
    <property type="entry name" value="PRK05602.1"/>
    <property type="match status" value="1"/>
</dbReference>
<dbReference type="GO" id="GO:0003677">
    <property type="term" value="F:DNA binding"/>
    <property type="evidence" value="ECO:0007669"/>
    <property type="project" value="UniProtKB-KW"/>
</dbReference>
<comment type="similarity">
    <text evidence="1">Belongs to the sigma-70 factor family. ECF subfamily.</text>
</comment>
<dbReference type="AlphaFoldDB" id="A0A8G2BEN0"/>
<keyword evidence="5" id="KW-0804">Transcription</keyword>
<dbReference type="CDD" id="cd06171">
    <property type="entry name" value="Sigma70_r4"/>
    <property type="match status" value="1"/>
</dbReference>
<reference evidence="8 9" key="1">
    <citation type="submission" date="2016-10" db="EMBL/GenBank/DDBJ databases">
        <authorList>
            <person name="Varghese N."/>
            <person name="Submissions S."/>
        </authorList>
    </citation>
    <scope>NUCLEOTIDE SEQUENCE [LARGE SCALE GENOMIC DNA]</scope>
    <source>
        <strain evidence="8 9">DSM 18839</strain>
    </source>
</reference>
<dbReference type="InterPro" id="IPR013249">
    <property type="entry name" value="RNA_pol_sigma70_r4_t2"/>
</dbReference>
<evidence type="ECO:0000313" key="9">
    <source>
        <dbReference type="Proteomes" id="UP000198615"/>
    </source>
</evidence>
<keyword evidence="4" id="KW-0238">DNA-binding</keyword>
<sequence length="177" mass="19489">MPRVADGDSAAFRLLVDRHADRLLGFAQRMLGDRATAEDVVQDTYLSLWRKAGDWTPQARVSTWLYRVARNAALDRLRRLKPTVDPEDVTLIDSGPAPDRGLHDAATADKVRTALDALPERQRAAIVLVHYEGLSGADASAALDISVEALESLLARGRRTLRQALADQRAELLGEVR</sequence>
<dbReference type="InterPro" id="IPR036388">
    <property type="entry name" value="WH-like_DNA-bd_sf"/>
</dbReference>
<dbReference type="InterPro" id="IPR013325">
    <property type="entry name" value="RNA_pol_sigma_r2"/>
</dbReference>
<dbReference type="NCBIfam" id="TIGR02937">
    <property type="entry name" value="sigma70-ECF"/>
    <property type="match status" value="1"/>
</dbReference>
<evidence type="ECO:0000256" key="2">
    <source>
        <dbReference type="ARBA" id="ARBA00023015"/>
    </source>
</evidence>
<keyword evidence="3" id="KW-0731">Sigma factor</keyword>
<evidence type="ECO:0000256" key="1">
    <source>
        <dbReference type="ARBA" id="ARBA00010641"/>
    </source>
</evidence>
<dbReference type="Pfam" id="PF04542">
    <property type="entry name" value="Sigma70_r2"/>
    <property type="match status" value="1"/>
</dbReference>
<dbReference type="GO" id="GO:0006352">
    <property type="term" value="P:DNA-templated transcription initiation"/>
    <property type="evidence" value="ECO:0007669"/>
    <property type="project" value="InterPro"/>
</dbReference>
<feature type="domain" description="RNA polymerase sigma-70 region 2" evidence="6">
    <location>
        <begin position="15"/>
        <end position="81"/>
    </location>
</feature>
<protein>
    <submittedName>
        <fullName evidence="8">RNA polymerase sigma-70 factor, ECF subfamily</fullName>
    </submittedName>
</protein>
<dbReference type="InterPro" id="IPR007627">
    <property type="entry name" value="RNA_pol_sigma70_r2"/>
</dbReference>
<keyword evidence="2" id="KW-0805">Transcription regulation</keyword>